<dbReference type="CDD" id="cd06268">
    <property type="entry name" value="PBP1_ABC_transporter_LIVBP-like"/>
    <property type="match status" value="1"/>
</dbReference>
<dbReference type="InterPro" id="IPR036779">
    <property type="entry name" value="LysM_dom_sf"/>
</dbReference>
<dbReference type="SUPFAM" id="SSF53822">
    <property type="entry name" value="Periplasmic binding protein-like I"/>
    <property type="match status" value="1"/>
</dbReference>
<proteinExistence type="inferred from homology"/>
<dbReference type="SUPFAM" id="SSF54106">
    <property type="entry name" value="LysM domain"/>
    <property type="match status" value="1"/>
</dbReference>
<dbReference type="EMBL" id="DXGG01000071">
    <property type="protein sequence ID" value="HIW87059.1"/>
    <property type="molecule type" value="Genomic_DNA"/>
</dbReference>
<keyword evidence="2 3" id="KW-0732">Signal</keyword>
<dbReference type="PROSITE" id="PS51782">
    <property type="entry name" value="LYSM"/>
    <property type="match status" value="1"/>
</dbReference>
<dbReference type="InterPro" id="IPR028081">
    <property type="entry name" value="Leu-bd"/>
</dbReference>
<dbReference type="InterPro" id="IPR018392">
    <property type="entry name" value="LysM"/>
</dbReference>
<comment type="caution">
    <text evidence="5">The sequence shown here is derived from an EMBL/GenBank/DDBJ whole genome shotgun (WGS) entry which is preliminary data.</text>
</comment>
<feature type="chain" id="PRO_5038736285" evidence="3">
    <location>
        <begin position="23"/>
        <end position="482"/>
    </location>
</feature>
<protein>
    <submittedName>
        <fullName evidence="5">ABC transporter substrate-binding protein</fullName>
    </submittedName>
</protein>
<evidence type="ECO:0000313" key="5">
    <source>
        <dbReference type="EMBL" id="HIW87059.1"/>
    </source>
</evidence>
<name>A0A9D1UGK5_9BACT</name>
<evidence type="ECO:0000256" key="3">
    <source>
        <dbReference type="SAM" id="SignalP"/>
    </source>
</evidence>
<dbReference type="CDD" id="cd00118">
    <property type="entry name" value="LysM"/>
    <property type="match status" value="1"/>
</dbReference>
<dbReference type="AlphaFoldDB" id="A0A9D1UGK5"/>
<dbReference type="Gene3D" id="3.40.50.2300">
    <property type="match status" value="2"/>
</dbReference>
<reference evidence="5" key="2">
    <citation type="submission" date="2021-04" db="EMBL/GenBank/DDBJ databases">
        <authorList>
            <person name="Gilroy R."/>
        </authorList>
    </citation>
    <scope>NUCLEOTIDE SEQUENCE</scope>
    <source>
        <strain evidence="5">Gambia16-930</strain>
    </source>
</reference>
<gene>
    <name evidence="5" type="ORF">IAC47_02145</name>
</gene>
<dbReference type="Gene3D" id="3.10.350.10">
    <property type="entry name" value="LysM domain"/>
    <property type="match status" value="1"/>
</dbReference>
<dbReference type="Proteomes" id="UP000824267">
    <property type="component" value="Unassembled WGS sequence"/>
</dbReference>
<feature type="signal peptide" evidence="3">
    <location>
        <begin position="1"/>
        <end position="22"/>
    </location>
</feature>
<sequence>MKTLIKLNCFLILIFCVQISFAQNKVLSDDVTVGLHKVEQGETLYSISKRFFLSVSDVTEVNIGLTAENLKAGQIIKIPITVRNKELFNEKESQLTAVDNNTFLVKKKHAKKVDKSTKINVAVLLPLNYEEVDKLTFTKFNIDEKKRLKYKCFEYINFYEGLRIALDVLEKEGYKVDCYVYDVGENDINKMQQALQAKEMEDMDLIIPLVFKQPFSIAAEFARDNEIPIVNPMSTDLSILDNNYVFKIQPSQAAEVETVVRLLRKNFSHSKVIVLYDNNPQIQSMVKYYELLLSKGSAPYVLMDYNKYSARIANQLSSSDGNVVINLVDKGNMRENESYAKRLCKIFASKPEADIVLFADYTWMEFPTFDLTLLDKYRFHFVLSYLNDYSNPDFVNFVKIFREHFKTEPDKIYAALGYDIMIYFVRSLIENGEDFMSEPNMDDTKTMISPFRFERKDETKGYQNKMTTIYAIENYKIKSIGR</sequence>
<dbReference type="SMART" id="SM00257">
    <property type="entry name" value="LysM"/>
    <property type="match status" value="1"/>
</dbReference>
<evidence type="ECO:0000256" key="2">
    <source>
        <dbReference type="ARBA" id="ARBA00022729"/>
    </source>
</evidence>
<accession>A0A9D1UGK5</accession>
<evidence type="ECO:0000313" key="6">
    <source>
        <dbReference type="Proteomes" id="UP000824267"/>
    </source>
</evidence>
<dbReference type="InterPro" id="IPR028082">
    <property type="entry name" value="Peripla_BP_I"/>
</dbReference>
<organism evidence="5 6">
    <name type="scientific">Candidatus Onthomorpha intestinigallinarum</name>
    <dbReference type="NCBI Taxonomy" id="2840880"/>
    <lineage>
        <taxon>Bacteria</taxon>
        <taxon>Pseudomonadati</taxon>
        <taxon>Bacteroidota</taxon>
        <taxon>Bacteroidia</taxon>
        <taxon>Bacteroidales</taxon>
        <taxon>Candidatus Onthomorpha</taxon>
    </lineage>
</organism>
<feature type="domain" description="LysM" evidence="4">
    <location>
        <begin position="34"/>
        <end position="78"/>
    </location>
</feature>
<dbReference type="Pfam" id="PF13458">
    <property type="entry name" value="Peripla_BP_6"/>
    <property type="match status" value="1"/>
</dbReference>
<evidence type="ECO:0000256" key="1">
    <source>
        <dbReference type="ARBA" id="ARBA00010062"/>
    </source>
</evidence>
<dbReference type="Pfam" id="PF01476">
    <property type="entry name" value="LysM"/>
    <property type="match status" value="1"/>
</dbReference>
<comment type="similarity">
    <text evidence="1">Belongs to the leucine-binding protein family.</text>
</comment>
<reference evidence="5" key="1">
    <citation type="journal article" date="2021" name="PeerJ">
        <title>Extensive microbial diversity within the chicken gut microbiome revealed by metagenomics and culture.</title>
        <authorList>
            <person name="Gilroy R."/>
            <person name="Ravi A."/>
            <person name="Getino M."/>
            <person name="Pursley I."/>
            <person name="Horton D.L."/>
            <person name="Alikhan N.F."/>
            <person name="Baker D."/>
            <person name="Gharbi K."/>
            <person name="Hall N."/>
            <person name="Watson M."/>
            <person name="Adriaenssens E.M."/>
            <person name="Foster-Nyarko E."/>
            <person name="Jarju S."/>
            <person name="Secka A."/>
            <person name="Antonio M."/>
            <person name="Oren A."/>
            <person name="Chaudhuri R.R."/>
            <person name="La Ragione R."/>
            <person name="Hildebrand F."/>
            <person name="Pallen M.J."/>
        </authorList>
    </citation>
    <scope>NUCLEOTIDE SEQUENCE</scope>
    <source>
        <strain evidence="5">Gambia16-930</strain>
    </source>
</reference>
<evidence type="ECO:0000259" key="4">
    <source>
        <dbReference type="PROSITE" id="PS51782"/>
    </source>
</evidence>